<protein>
    <submittedName>
        <fullName evidence="1">ATPase</fullName>
    </submittedName>
</protein>
<organism evidence="1">
    <name type="scientific">Vecturithrix granuli</name>
    <dbReference type="NCBI Taxonomy" id="1499967"/>
    <lineage>
        <taxon>Bacteria</taxon>
        <taxon>Candidatus Moduliflexota</taxon>
        <taxon>Candidatus Vecturitrichia</taxon>
        <taxon>Candidatus Vecturitrichales</taxon>
        <taxon>Candidatus Vecturitrichaceae</taxon>
        <taxon>Candidatus Vecturithrix</taxon>
    </lineage>
</organism>
<dbReference type="STRING" id="1499967.U27_02053"/>
<evidence type="ECO:0000313" key="1">
    <source>
        <dbReference type="EMBL" id="GAK55221.1"/>
    </source>
</evidence>
<keyword evidence="2" id="KW-1185">Reference proteome</keyword>
<sequence>MVNLATLPRRLIVTGLSGSGKTMYCQQVIAAAKSAGWRIAGILSPPRFAEGQKTGIFAVDLASGATRLLASCVPVPDEIKGVRFGKWVFDRDALAWGNELLFNLPASDLLVVDEIGPLEFDLQQGWPVCFQAISRPFAAITLATVRPAYLPQLQTFWRESVTLHVETQKYAPSNH</sequence>
<dbReference type="EMBL" id="DF820463">
    <property type="protein sequence ID" value="GAK55221.1"/>
    <property type="molecule type" value="Genomic_DNA"/>
</dbReference>
<name>A0A0S6W6G0_VECG1</name>
<evidence type="ECO:0000313" key="2">
    <source>
        <dbReference type="Proteomes" id="UP000030661"/>
    </source>
</evidence>
<reference evidence="1" key="1">
    <citation type="journal article" date="2015" name="PeerJ">
        <title>First genomic representation of candidate bacterial phylum KSB3 points to enhanced environmental sensing as a trigger of wastewater bulking.</title>
        <authorList>
            <person name="Sekiguchi Y."/>
            <person name="Ohashi A."/>
            <person name="Parks D.H."/>
            <person name="Yamauchi T."/>
            <person name="Tyson G.W."/>
            <person name="Hugenholtz P."/>
        </authorList>
    </citation>
    <scope>NUCLEOTIDE SEQUENCE [LARGE SCALE GENOMIC DNA]</scope>
</reference>
<gene>
    <name evidence="1" type="ORF">U27_02053</name>
</gene>
<dbReference type="Gene3D" id="3.40.50.300">
    <property type="entry name" value="P-loop containing nucleotide triphosphate hydrolases"/>
    <property type="match status" value="1"/>
</dbReference>
<dbReference type="GO" id="GO:0017111">
    <property type="term" value="F:ribonucleoside triphosphate phosphatase activity"/>
    <property type="evidence" value="ECO:0007669"/>
    <property type="project" value="InterPro"/>
</dbReference>
<dbReference type="InterPro" id="IPR004948">
    <property type="entry name" value="Nuc-triphosphatase_THEP1"/>
</dbReference>
<dbReference type="SUPFAM" id="SSF52540">
    <property type="entry name" value="P-loop containing nucleoside triphosphate hydrolases"/>
    <property type="match status" value="1"/>
</dbReference>
<dbReference type="InterPro" id="IPR027417">
    <property type="entry name" value="P-loop_NTPase"/>
</dbReference>
<dbReference type="Proteomes" id="UP000030661">
    <property type="component" value="Unassembled WGS sequence"/>
</dbReference>
<dbReference type="Pfam" id="PF03266">
    <property type="entry name" value="NTPase_1"/>
    <property type="match status" value="1"/>
</dbReference>
<dbReference type="AlphaFoldDB" id="A0A0S6W6G0"/>
<proteinExistence type="predicted"/>
<dbReference type="eggNOG" id="COG1618">
    <property type="taxonomic scope" value="Bacteria"/>
</dbReference>
<accession>A0A0S6W6G0</accession>
<dbReference type="HOGENOM" id="CLU_1529655_0_0_0"/>